<dbReference type="Gene3D" id="3.80.10.10">
    <property type="entry name" value="Ribonuclease Inhibitor"/>
    <property type="match status" value="1"/>
</dbReference>
<dbReference type="PANTHER" id="PTHR15454">
    <property type="entry name" value="NISCHARIN RELATED"/>
    <property type="match status" value="1"/>
</dbReference>
<keyword evidence="7" id="KW-1185">Reference proteome</keyword>
<dbReference type="InterPro" id="IPR001611">
    <property type="entry name" value="Leu-rich_rpt"/>
</dbReference>
<dbReference type="SMART" id="SM00369">
    <property type="entry name" value="LRR_TYP"/>
    <property type="match status" value="2"/>
</dbReference>
<comment type="subcellular location">
    <subcellularLocation>
        <location evidence="1">Cytoplasm</location>
        <location evidence="1">Cytoskeleton</location>
        <location evidence="1">Cilium axoneme</location>
    </subcellularLocation>
</comment>
<dbReference type="SUPFAM" id="SSF52075">
    <property type="entry name" value="Outer arm dynein light chain 1"/>
    <property type="match status" value="1"/>
</dbReference>
<dbReference type="InterPro" id="IPR003591">
    <property type="entry name" value="Leu-rich_rpt_typical-subtyp"/>
</dbReference>
<evidence type="ECO:0000256" key="1">
    <source>
        <dbReference type="ARBA" id="ARBA00004430"/>
    </source>
</evidence>
<feature type="region of interest" description="Disordered" evidence="5">
    <location>
        <begin position="254"/>
        <end position="282"/>
    </location>
</feature>
<accession>A0A830HG86</accession>
<evidence type="ECO:0000256" key="5">
    <source>
        <dbReference type="SAM" id="MobiDB-lite"/>
    </source>
</evidence>
<sequence length="492" mass="51846">MAGSSSSSSSSQPTSSMLSDSNKGGRLSLRELCLCGDVADDLGDVNENPRVITSLIARSKSLTTIAEHCSVLVSLSVLSLSHNQLTCLDGFQLLRGLKEVNLNNNLLTSLDNIQASSSSLRKLYASGNRIQNVTCLAECSALETLSIMSNDVKSIALALRSLETCKSLRELDLAGNPCAPVTDDAWRYDVARCLPWLCALDGEDPPQPPHENEQGAIDTATLYDDDADVPIEGGTVSSSTGDVYDDATVGLSSQARRHESGTIAAASTRPCTAPPAPPSMTAGSGSKIFRSPFLNNHPILLEYLAETAAGASDTSVALHKPSAQNGQSTKFVGRLRGLAADMGASAAMGETPEEMAARLAALPSGGDASAAVEEHVLGRGMQPMESVRRLLLLVDRLRAERDGALDAARCASAEADRLRLSRTNVVSAKDGVSVTVQGTAAGGFVLPSEAAEVAKAAEQLAKENATLRRENANMFALLDENKNLRRRLEELL</sequence>
<dbReference type="EMBL" id="BNJQ01000012">
    <property type="protein sequence ID" value="GHP06114.1"/>
    <property type="molecule type" value="Genomic_DNA"/>
</dbReference>
<evidence type="ECO:0000313" key="6">
    <source>
        <dbReference type="EMBL" id="GHP06114.1"/>
    </source>
</evidence>
<feature type="coiled-coil region" evidence="4">
    <location>
        <begin position="450"/>
        <end position="487"/>
    </location>
</feature>
<proteinExistence type="predicted"/>
<comment type="caution">
    <text evidence="6">The sequence shown here is derived from an EMBL/GenBank/DDBJ whole genome shotgun (WGS) entry which is preliminary data.</text>
</comment>
<keyword evidence="3" id="KW-0677">Repeat</keyword>
<evidence type="ECO:0000256" key="4">
    <source>
        <dbReference type="SAM" id="Coils"/>
    </source>
</evidence>
<dbReference type="OrthoDB" id="1517790at2759"/>
<gene>
    <name evidence="6" type="ORF">PPROV_000486100</name>
</gene>
<dbReference type="InterPro" id="IPR032675">
    <property type="entry name" value="LRR_dom_sf"/>
</dbReference>
<dbReference type="PANTHER" id="PTHR15454:SF56">
    <property type="entry name" value="PROTEIN PHOSPHATASE 1 REGULATORY SUBUNIT 7-RELATED"/>
    <property type="match status" value="1"/>
</dbReference>
<dbReference type="AlphaFoldDB" id="A0A830HG86"/>
<keyword evidence="2" id="KW-0433">Leucine-rich repeat</keyword>
<feature type="compositionally biased region" description="Low complexity" evidence="5">
    <location>
        <begin position="1"/>
        <end position="21"/>
    </location>
</feature>
<evidence type="ECO:0000256" key="2">
    <source>
        <dbReference type="ARBA" id="ARBA00022614"/>
    </source>
</evidence>
<reference evidence="6" key="1">
    <citation type="submission" date="2020-10" db="EMBL/GenBank/DDBJ databases">
        <title>Unveiling of a novel bifunctional photoreceptor, Dualchrome1, isolated from a cosmopolitan green alga.</title>
        <authorList>
            <person name="Suzuki S."/>
            <person name="Kawachi M."/>
        </authorList>
    </citation>
    <scope>NUCLEOTIDE SEQUENCE</scope>
    <source>
        <strain evidence="6">NIES 2893</strain>
    </source>
</reference>
<dbReference type="PROSITE" id="PS51450">
    <property type="entry name" value="LRR"/>
    <property type="match status" value="3"/>
</dbReference>
<protein>
    <submittedName>
        <fullName evidence="6">Uncharacterized protein</fullName>
    </submittedName>
</protein>
<keyword evidence="4" id="KW-0175">Coiled coil</keyword>
<dbReference type="GO" id="GO:0005930">
    <property type="term" value="C:axoneme"/>
    <property type="evidence" value="ECO:0007669"/>
    <property type="project" value="UniProtKB-SubCell"/>
</dbReference>
<organism evidence="6 7">
    <name type="scientific">Pycnococcus provasolii</name>
    <dbReference type="NCBI Taxonomy" id="41880"/>
    <lineage>
        <taxon>Eukaryota</taxon>
        <taxon>Viridiplantae</taxon>
        <taxon>Chlorophyta</taxon>
        <taxon>Pseudoscourfieldiophyceae</taxon>
        <taxon>Pseudoscourfieldiales</taxon>
        <taxon>Pycnococcaceae</taxon>
        <taxon>Pycnococcus</taxon>
    </lineage>
</organism>
<name>A0A830HG86_9CHLO</name>
<dbReference type="Proteomes" id="UP000660262">
    <property type="component" value="Unassembled WGS sequence"/>
</dbReference>
<evidence type="ECO:0000256" key="3">
    <source>
        <dbReference type="ARBA" id="ARBA00022737"/>
    </source>
</evidence>
<evidence type="ECO:0000313" key="7">
    <source>
        <dbReference type="Proteomes" id="UP000660262"/>
    </source>
</evidence>
<feature type="region of interest" description="Disordered" evidence="5">
    <location>
        <begin position="1"/>
        <end position="23"/>
    </location>
</feature>